<dbReference type="Proteomes" id="UP000005459">
    <property type="component" value="Unassembled WGS sequence"/>
</dbReference>
<keyword evidence="2" id="KW-1185">Reference proteome</keyword>
<gene>
    <name evidence="1" type="ORF">ThimaDRAFT_0241</name>
</gene>
<evidence type="ECO:0000313" key="1">
    <source>
        <dbReference type="EMBL" id="EGV20463.1"/>
    </source>
</evidence>
<sequence length="93" mass="11047">MIKEFRCKETELIAQGRRSRRFPPEIQRRAKMRLDRIDAASALDDLRLPPSHRLEALVGNRAGQWSIRINDQWRICFVWRDGDAVEVEITDYH</sequence>
<dbReference type="InterPro" id="IPR007711">
    <property type="entry name" value="HigB-1"/>
</dbReference>
<organism evidence="1 2">
    <name type="scientific">Thiocapsa marina 5811</name>
    <dbReference type="NCBI Taxonomy" id="768671"/>
    <lineage>
        <taxon>Bacteria</taxon>
        <taxon>Pseudomonadati</taxon>
        <taxon>Pseudomonadota</taxon>
        <taxon>Gammaproteobacteria</taxon>
        <taxon>Chromatiales</taxon>
        <taxon>Chromatiaceae</taxon>
        <taxon>Thiocapsa</taxon>
    </lineage>
</organism>
<dbReference type="PATRIC" id="fig|768671.3.peg.274"/>
<protein>
    <submittedName>
        <fullName evidence="1">Plasmid maintenance system killer</fullName>
    </submittedName>
</protein>
<proteinExistence type="predicted"/>
<dbReference type="PANTHER" id="PTHR40266:SF2">
    <property type="entry name" value="TOXIN HIGB-1"/>
    <property type="match status" value="1"/>
</dbReference>
<name>F9U5P0_9GAMM</name>
<accession>F9U5P0</accession>
<reference evidence="1 2" key="1">
    <citation type="submission" date="2011-06" db="EMBL/GenBank/DDBJ databases">
        <title>The draft genome of Thiocapsa marina 5811.</title>
        <authorList>
            <consortium name="US DOE Joint Genome Institute (JGI-PGF)"/>
            <person name="Lucas S."/>
            <person name="Han J."/>
            <person name="Cheng J.-F."/>
            <person name="Goodwin L."/>
            <person name="Pitluck S."/>
            <person name="Peters L."/>
            <person name="Land M.L."/>
            <person name="Hauser L."/>
            <person name="Vogl K."/>
            <person name="Liu Z."/>
            <person name="Imhoff J."/>
            <person name="Thiel V."/>
            <person name="Frigaard N.-U."/>
            <person name="Bryant D."/>
            <person name="Woyke T.J."/>
        </authorList>
    </citation>
    <scope>NUCLEOTIDE SEQUENCE [LARGE SCALE GENOMIC DNA]</scope>
    <source>
        <strain evidence="1 2">5811</strain>
    </source>
</reference>
<dbReference type="OrthoDB" id="9801102at2"/>
<dbReference type="SUPFAM" id="SSF143011">
    <property type="entry name" value="RelE-like"/>
    <property type="match status" value="1"/>
</dbReference>
<dbReference type="RefSeq" id="WP_007191119.1">
    <property type="nucleotide sequence ID" value="NZ_AFWV01000001.1"/>
</dbReference>
<dbReference type="Pfam" id="PF05015">
    <property type="entry name" value="HigB-like_toxin"/>
    <property type="match status" value="1"/>
</dbReference>
<dbReference type="PANTHER" id="PTHR40266">
    <property type="entry name" value="TOXIN HIGB-1"/>
    <property type="match status" value="1"/>
</dbReference>
<dbReference type="EMBL" id="AFWV01000001">
    <property type="protein sequence ID" value="EGV20463.1"/>
    <property type="molecule type" value="Genomic_DNA"/>
</dbReference>
<dbReference type="STRING" id="768671.ThimaDRAFT_0241"/>
<dbReference type="eggNOG" id="COG3549">
    <property type="taxonomic scope" value="Bacteria"/>
</dbReference>
<dbReference type="Gene3D" id="3.30.2310.20">
    <property type="entry name" value="RelE-like"/>
    <property type="match status" value="1"/>
</dbReference>
<evidence type="ECO:0000313" key="2">
    <source>
        <dbReference type="Proteomes" id="UP000005459"/>
    </source>
</evidence>
<dbReference type="AlphaFoldDB" id="F9U5P0"/>
<dbReference type="InterPro" id="IPR035093">
    <property type="entry name" value="RelE/ParE_toxin_dom_sf"/>
</dbReference>